<proteinExistence type="predicted"/>
<evidence type="ECO:0000256" key="1">
    <source>
        <dbReference type="SAM" id="MobiDB-lite"/>
    </source>
</evidence>
<evidence type="ECO:0000313" key="2">
    <source>
        <dbReference type="EMBL" id="CAI9156201.1"/>
    </source>
</evidence>
<name>A0ABN8Y6X9_RANTA</name>
<dbReference type="EMBL" id="OX459950">
    <property type="protein sequence ID" value="CAI9156201.1"/>
    <property type="molecule type" value="Genomic_DNA"/>
</dbReference>
<accession>A0ABN8Y6X9</accession>
<organism evidence="2 3">
    <name type="scientific">Rangifer tarandus platyrhynchus</name>
    <name type="common">Svalbard reindeer</name>
    <dbReference type="NCBI Taxonomy" id="3082113"/>
    <lineage>
        <taxon>Eukaryota</taxon>
        <taxon>Metazoa</taxon>
        <taxon>Chordata</taxon>
        <taxon>Craniata</taxon>
        <taxon>Vertebrata</taxon>
        <taxon>Euteleostomi</taxon>
        <taxon>Mammalia</taxon>
        <taxon>Eutheria</taxon>
        <taxon>Laurasiatheria</taxon>
        <taxon>Artiodactyla</taxon>
        <taxon>Ruminantia</taxon>
        <taxon>Pecora</taxon>
        <taxon>Cervidae</taxon>
        <taxon>Odocoileinae</taxon>
        <taxon>Rangifer</taxon>
    </lineage>
</organism>
<protein>
    <submittedName>
        <fullName evidence="2">Uncharacterized protein</fullName>
    </submittedName>
</protein>
<sequence length="161" mass="18052">MTMHFQASQYLQFLRFHICPLPPSFHISEVQERQRGWLGALVGAPGSRQVSQPEVHSPGLRWVGGRKVLCQERGQARRPVLLGHRCLLEQTHRLCCSVAMSCPTLCDLMDCSTLGFPVLHYLPGFAQTHVPWVRDTIQPSHPLSSPSPPALNLSQHQGLFQ</sequence>
<feature type="compositionally biased region" description="Low complexity" evidence="1">
    <location>
        <begin position="140"/>
        <end position="154"/>
    </location>
</feature>
<gene>
    <name evidence="2" type="ORF">MRATA1EN1_LOCUS5163</name>
</gene>
<dbReference type="Proteomes" id="UP001176941">
    <property type="component" value="Chromosome 14"/>
</dbReference>
<keyword evidence="3" id="KW-1185">Reference proteome</keyword>
<evidence type="ECO:0000313" key="3">
    <source>
        <dbReference type="Proteomes" id="UP001176941"/>
    </source>
</evidence>
<feature type="region of interest" description="Disordered" evidence="1">
    <location>
        <begin position="140"/>
        <end position="161"/>
    </location>
</feature>
<reference evidence="2" key="1">
    <citation type="submission" date="2023-04" db="EMBL/GenBank/DDBJ databases">
        <authorList>
            <consortium name="ELIXIR-Norway"/>
        </authorList>
    </citation>
    <scope>NUCLEOTIDE SEQUENCE [LARGE SCALE GENOMIC DNA]</scope>
</reference>